<dbReference type="Proteomes" id="UP000662783">
    <property type="component" value="Chromosome"/>
</dbReference>
<keyword evidence="1" id="KW-0472">Membrane</keyword>
<keyword evidence="3" id="KW-1185">Reference proteome</keyword>
<evidence type="ECO:0000313" key="3">
    <source>
        <dbReference type="Proteomes" id="UP000662783"/>
    </source>
</evidence>
<evidence type="ECO:0000256" key="1">
    <source>
        <dbReference type="SAM" id="Phobius"/>
    </source>
</evidence>
<accession>A0A975A0P0</accession>
<keyword evidence="1" id="KW-0812">Transmembrane</keyword>
<name>A0A975A0P0_9BACT</name>
<gene>
    <name evidence="2" type="ORF">JR347_13780</name>
</gene>
<organism evidence="2 3">
    <name type="scientific">Fulvivirga lutea</name>
    <dbReference type="NCBI Taxonomy" id="2810512"/>
    <lineage>
        <taxon>Bacteria</taxon>
        <taxon>Pseudomonadati</taxon>
        <taxon>Bacteroidota</taxon>
        <taxon>Cytophagia</taxon>
        <taxon>Cytophagales</taxon>
        <taxon>Fulvivirgaceae</taxon>
        <taxon>Fulvivirga</taxon>
    </lineage>
</organism>
<sequence length="145" mass="16682">MNRLIKALWFTTLVSASAFLLFVYAGFREDQLIFVNNELEGLDRETFFFLALTIITVSNFTFYILSWRLRKQDNRMAEFIKGWLMGLASALNFFLIVVLSFLQIFNGGENFNYQSIGYLIFVSLGAVIICAMTLPIFLVKEKISS</sequence>
<feature type="transmembrane region" description="Helical" evidence="1">
    <location>
        <begin position="116"/>
        <end position="139"/>
    </location>
</feature>
<proteinExistence type="predicted"/>
<dbReference type="EMBL" id="CP070608">
    <property type="protein sequence ID" value="QSE96657.1"/>
    <property type="molecule type" value="Genomic_DNA"/>
</dbReference>
<protein>
    <submittedName>
        <fullName evidence="2">Uncharacterized protein</fullName>
    </submittedName>
</protein>
<keyword evidence="1" id="KW-1133">Transmembrane helix</keyword>
<dbReference type="KEGG" id="fuv:JR347_13780"/>
<feature type="transmembrane region" description="Helical" evidence="1">
    <location>
        <begin position="79"/>
        <end position="104"/>
    </location>
</feature>
<dbReference type="RefSeq" id="WP_205721171.1">
    <property type="nucleotide sequence ID" value="NZ_CP070608.1"/>
</dbReference>
<dbReference type="AlphaFoldDB" id="A0A975A0P0"/>
<feature type="transmembrane region" description="Helical" evidence="1">
    <location>
        <begin position="7"/>
        <end position="27"/>
    </location>
</feature>
<evidence type="ECO:0000313" key="2">
    <source>
        <dbReference type="EMBL" id="QSE96657.1"/>
    </source>
</evidence>
<feature type="transmembrane region" description="Helical" evidence="1">
    <location>
        <begin position="47"/>
        <end position="67"/>
    </location>
</feature>
<reference evidence="2" key="1">
    <citation type="submission" date="2021-02" db="EMBL/GenBank/DDBJ databases">
        <title>Fulvivirga sp. S481 isolated from sea water.</title>
        <authorList>
            <person name="Bae S.S."/>
            <person name="Baek K."/>
        </authorList>
    </citation>
    <scope>NUCLEOTIDE SEQUENCE</scope>
    <source>
        <strain evidence="2">S481</strain>
    </source>
</reference>